<gene>
    <name evidence="12" type="ORF">POLS_LOCUS528</name>
</gene>
<keyword evidence="5" id="KW-0347">Helicase</keyword>
<comment type="subcellular location">
    <subcellularLocation>
        <location evidence="1">Nucleus</location>
    </subcellularLocation>
</comment>
<dbReference type="OrthoDB" id="413460at2759"/>
<evidence type="ECO:0000256" key="6">
    <source>
        <dbReference type="ARBA" id="ARBA00022840"/>
    </source>
</evidence>
<comment type="caution">
    <text evidence="12">The sequence shown here is derived from an EMBL/GenBank/DDBJ whole genome shotgun (WGS) entry which is preliminary data.</text>
</comment>
<organism evidence="12 13">
    <name type="scientific">Penicillium olsonii</name>
    <dbReference type="NCBI Taxonomy" id="99116"/>
    <lineage>
        <taxon>Eukaryota</taxon>
        <taxon>Fungi</taxon>
        <taxon>Dikarya</taxon>
        <taxon>Ascomycota</taxon>
        <taxon>Pezizomycotina</taxon>
        <taxon>Eurotiomycetes</taxon>
        <taxon>Eurotiomycetidae</taxon>
        <taxon>Eurotiales</taxon>
        <taxon>Aspergillaceae</taxon>
        <taxon>Penicillium</taxon>
    </lineage>
</organism>
<keyword evidence="3" id="KW-0547">Nucleotide-binding</keyword>
<evidence type="ECO:0000256" key="8">
    <source>
        <dbReference type="ARBA" id="ARBA00023204"/>
    </source>
</evidence>
<feature type="region of interest" description="Disordered" evidence="10">
    <location>
        <begin position="48"/>
        <end position="94"/>
    </location>
</feature>
<sequence length="190" mass="20802">MHGIFARSGVHSALQHDQIVNGKRVLRADPKLIEAEARRVANEAAEELRKAEQTARTLPIGLPTWTGQFGMGGRPSTGGSSARPVGGPSSSSLLARLNPAAAPADAGYSSTRMPRGKDFMPLIRDYLAARRGPTVTQMIVDHFNHYCTNQQRVAEFQEMLKKVATLKHGRDGRGRWTLKPEFAKDSTARE</sequence>
<dbReference type="Pfam" id="PF25875">
    <property type="entry name" value="WHD_Rad26_CSB"/>
    <property type="match status" value="1"/>
</dbReference>
<keyword evidence="4" id="KW-0227">DNA damage</keyword>
<evidence type="ECO:0000256" key="4">
    <source>
        <dbReference type="ARBA" id="ARBA00022763"/>
    </source>
</evidence>
<evidence type="ECO:0000256" key="7">
    <source>
        <dbReference type="ARBA" id="ARBA00023125"/>
    </source>
</evidence>
<evidence type="ECO:0000256" key="10">
    <source>
        <dbReference type="SAM" id="MobiDB-lite"/>
    </source>
</evidence>
<keyword evidence="5" id="KW-0378">Hydrolase</keyword>
<evidence type="ECO:0000259" key="11">
    <source>
        <dbReference type="Pfam" id="PF25875"/>
    </source>
</evidence>
<keyword evidence="9" id="KW-0539">Nucleus</keyword>
<evidence type="ECO:0000256" key="1">
    <source>
        <dbReference type="ARBA" id="ARBA00004123"/>
    </source>
</evidence>
<dbReference type="AlphaFoldDB" id="A0A9W4HAZ8"/>
<evidence type="ECO:0000313" key="13">
    <source>
        <dbReference type="Proteomes" id="UP001153618"/>
    </source>
</evidence>
<keyword evidence="13" id="KW-1185">Reference proteome</keyword>
<accession>A0A9W4HAZ8</accession>
<dbReference type="InterPro" id="IPR058951">
    <property type="entry name" value="WHD_Rad26_CSB-like"/>
</dbReference>
<evidence type="ECO:0000256" key="9">
    <source>
        <dbReference type="ARBA" id="ARBA00023242"/>
    </source>
</evidence>
<evidence type="ECO:0000256" key="5">
    <source>
        <dbReference type="ARBA" id="ARBA00022806"/>
    </source>
</evidence>
<reference evidence="12" key="1">
    <citation type="submission" date="2021-07" db="EMBL/GenBank/DDBJ databases">
        <authorList>
            <person name="Branca A.L. A."/>
        </authorList>
    </citation>
    <scope>NUCLEOTIDE SEQUENCE</scope>
</reference>
<comment type="similarity">
    <text evidence="2">Belongs to the SNF2/RAD54 helicase family.</text>
</comment>
<keyword evidence="8" id="KW-0234">DNA repair</keyword>
<evidence type="ECO:0000256" key="2">
    <source>
        <dbReference type="ARBA" id="ARBA00007025"/>
    </source>
</evidence>
<proteinExistence type="inferred from homology"/>
<dbReference type="CDD" id="cd22254">
    <property type="entry name" value="CSB_WHD"/>
    <property type="match status" value="1"/>
</dbReference>
<evidence type="ECO:0000313" key="12">
    <source>
        <dbReference type="EMBL" id="CAG7953285.1"/>
    </source>
</evidence>
<keyword evidence="7" id="KW-0238">DNA-binding</keyword>
<protein>
    <recommendedName>
        <fullName evidence="11">Rad26/CSB-like winged helix DNA-binding domain-containing protein</fullName>
    </recommendedName>
</protein>
<keyword evidence="6" id="KW-0067">ATP-binding</keyword>
<feature type="domain" description="Rad26/CSB-like winged helix DNA-binding" evidence="11">
    <location>
        <begin position="121"/>
        <end position="182"/>
    </location>
</feature>
<name>A0A9W4HAZ8_PENOL</name>
<dbReference type="Proteomes" id="UP001153618">
    <property type="component" value="Unassembled WGS sequence"/>
</dbReference>
<evidence type="ECO:0000256" key="3">
    <source>
        <dbReference type="ARBA" id="ARBA00022741"/>
    </source>
</evidence>
<dbReference type="EMBL" id="CAJVOS010000007">
    <property type="protein sequence ID" value="CAG7953285.1"/>
    <property type="molecule type" value="Genomic_DNA"/>
</dbReference>